<dbReference type="GO" id="GO:0050163">
    <property type="term" value="F:oxaloacetate tautomerase activity"/>
    <property type="evidence" value="ECO:0007669"/>
    <property type="project" value="UniProtKB-ARBA"/>
</dbReference>
<evidence type="ECO:0000256" key="1">
    <source>
        <dbReference type="ARBA" id="ARBA00010211"/>
    </source>
</evidence>
<dbReference type="EMBL" id="JBEDNZ010000024">
    <property type="protein sequence ID" value="KAL0811335.1"/>
    <property type="molecule type" value="Genomic_DNA"/>
</dbReference>
<dbReference type="SUPFAM" id="SSF56529">
    <property type="entry name" value="FAH"/>
    <property type="match status" value="1"/>
</dbReference>
<comment type="similarity">
    <text evidence="1">Belongs to the FAH family.</text>
</comment>
<dbReference type="AlphaFoldDB" id="A0ABD0SBA5"/>
<dbReference type="GO" id="GO:0046872">
    <property type="term" value="F:metal ion binding"/>
    <property type="evidence" value="ECO:0007669"/>
    <property type="project" value="UniProtKB-KW"/>
</dbReference>
<gene>
    <name evidence="4" type="ORF">ABMA28_009746</name>
</gene>
<keyword evidence="2" id="KW-0479">Metal-binding</keyword>
<organism evidence="4 5">
    <name type="scientific">Loxostege sticticalis</name>
    <name type="common">Beet webworm moth</name>
    <dbReference type="NCBI Taxonomy" id="481309"/>
    <lineage>
        <taxon>Eukaryota</taxon>
        <taxon>Metazoa</taxon>
        <taxon>Ecdysozoa</taxon>
        <taxon>Arthropoda</taxon>
        <taxon>Hexapoda</taxon>
        <taxon>Insecta</taxon>
        <taxon>Pterygota</taxon>
        <taxon>Neoptera</taxon>
        <taxon>Endopterygota</taxon>
        <taxon>Lepidoptera</taxon>
        <taxon>Glossata</taxon>
        <taxon>Ditrysia</taxon>
        <taxon>Pyraloidea</taxon>
        <taxon>Crambidae</taxon>
        <taxon>Pyraustinae</taxon>
        <taxon>Loxostege</taxon>
    </lineage>
</organism>
<comment type="caution">
    <text evidence="4">The sequence shown here is derived from an EMBL/GenBank/DDBJ whole genome shotgun (WGS) entry which is preliminary data.</text>
</comment>
<sequence length="337" mass="36937">MTGSVWAVRGALSSIKTRLISKELSNIGVPVTAFRCFSVTQTRNMKLVQFSYNNKPGEIRAGYVEGNDVVDLNKVDNGLPLKLVDILKQCGVEKIAEIKAKKPKGVPLSSVRLEAPITGQDKVFGVGLNYLDHCKEQNLTPPELPMIFSKFSSAVIGPNDAVKLRTEITQNVDWEVELAVVIGKECSMIDAKDAYSYVLGYTVAQDISARDWQKKKNSGQFILGKSMDTFCPLGPWIVTTDEIKDPQCLNIKCSLNGVVKQDSNTCQLIHKIPDVIARLASVMTLYPGDVILSGTPGGVGVHRKPPEFLKPGDKLVSEIECIGVLETKFVKYDKCSC</sequence>
<evidence type="ECO:0000313" key="5">
    <source>
        <dbReference type="Proteomes" id="UP001549921"/>
    </source>
</evidence>
<evidence type="ECO:0000313" key="4">
    <source>
        <dbReference type="EMBL" id="KAL0811335.1"/>
    </source>
</evidence>
<dbReference type="InterPro" id="IPR011234">
    <property type="entry name" value="Fumarylacetoacetase-like_C"/>
</dbReference>
<name>A0ABD0SBA5_LOXSC</name>
<proteinExistence type="inferred from homology"/>
<dbReference type="InterPro" id="IPR051121">
    <property type="entry name" value="FAH"/>
</dbReference>
<dbReference type="PANTHER" id="PTHR42796:SF4">
    <property type="entry name" value="FUMARYLACETOACETATE HYDROLASE DOMAIN-CONTAINING PROTEIN 2A"/>
    <property type="match status" value="1"/>
</dbReference>
<dbReference type="PANTHER" id="PTHR42796">
    <property type="entry name" value="FUMARYLACETOACETATE HYDROLASE DOMAIN-CONTAINING PROTEIN 2A-RELATED"/>
    <property type="match status" value="1"/>
</dbReference>
<evidence type="ECO:0000259" key="3">
    <source>
        <dbReference type="Pfam" id="PF01557"/>
    </source>
</evidence>
<protein>
    <recommendedName>
        <fullName evidence="3">Fumarylacetoacetase-like C-terminal domain-containing protein</fullName>
    </recommendedName>
</protein>
<dbReference type="GO" id="GO:0006107">
    <property type="term" value="P:oxaloacetate metabolic process"/>
    <property type="evidence" value="ECO:0007669"/>
    <property type="project" value="UniProtKB-ARBA"/>
</dbReference>
<dbReference type="Pfam" id="PF01557">
    <property type="entry name" value="FAA_hydrolase"/>
    <property type="match status" value="1"/>
</dbReference>
<dbReference type="InterPro" id="IPR036663">
    <property type="entry name" value="Fumarylacetoacetase_C_sf"/>
</dbReference>
<evidence type="ECO:0000256" key="2">
    <source>
        <dbReference type="ARBA" id="ARBA00022723"/>
    </source>
</evidence>
<accession>A0ABD0SBA5</accession>
<feature type="domain" description="Fumarylacetoacetase-like C-terminal" evidence="3">
    <location>
        <begin position="122"/>
        <end position="329"/>
    </location>
</feature>
<dbReference type="Gene3D" id="3.90.850.10">
    <property type="entry name" value="Fumarylacetoacetase-like, C-terminal domain"/>
    <property type="match status" value="1"/>
</dbReference>
<reference evidence="4 5" key="1">
    <citation type="submission" date="2024-06" db="EMBL/GenBank/DDBJ databases">
        <title>A chromosome-level genome assembly of beet webworm, Loxostege sticticalis.</title>
        <authorList>
            <person name="Zhang Y."/>
        </authorList>
    </citation>
    <scope>NUCLEOTIDE SEQUENCE [LARGE SCALE GENOMIC DNA]</scope>
    <source>
        <strain evidence="4">AQ028</strain>
        <tissue evidence="4">Male pupae</tissue>
    </source>
</reference>
<dbReference type="Proteomes" id="UP001549921">
    <property type="component" value="Unassembled WGS sequence"/>
</dbReference>
<dbReference type="FunFam" id="3.90.850.10:FF:000002">
    <property type="entry name" value="2-hydroxyhepta-2,4-diene-1,7-dioate isomerase"/>
    <property type="match status" value="1"/>
</dbReference>